<gene>
    <name evidence="3" type="ORF">C8N32_11621</name>
</gene>
<dbReference type="InterPro" id="IPR011992">
    <property type="entry name" value="EF-hand-dom_pair"/>
</dbReference>
<accession>A0A2T5BPY0</accession>
<dbReference type="AlphaFoldDB" id="A0A2T5BPY0"/>
<dbReference type="Proteomes" id="UP000243859">
    <property type="component" value="Unassembled WGS sequence"/>
</dbReference>
<keyword evidence="1" id="KW-0732">Signal</keyword>
<keyword evidence="4" id="KW-1185">Reference proteome</keyword>
<evidence type="ECO:0000313" key="4">
    <source>
        <dbReference type="Proteomes" id="UP000243859"/>
    </source>
</evidence>
<name>A0A2T5BPY0_9RHOB</name>
<organism evidence="3 4">
    <name type="scientific">Rhodovulum imhoffii</name>
    <dbReference type="NCBI Taxonomy" id="365340"/>
    <lineage>
        <taxon>Bacteria</taxon>
        <taxon>Pseudomonadati</taxon>
        <taxon>Pseudomonadota</taxon>
        <taxon>Alphaproteobacteria</taxon>
        <taxon>Rhodobacterales</taxon>
        <taxon>Paracoccaceae</taxon>
        <taxon>Rhodovulum</taxon>
    </lineage>
</organism>
<dbReference type="RefSeq" id="WP_107893158.1">
    <property type="nucleotide sequence ID" value="NZ_NHSI01000026.1"/>
</dbReference>
<comment type="caution">
    <text evidence="3">The sequence shown here is derived from an EMBL/GenBank/DDBJ whole genome shotgun (WGS) entry which is preliminary data.</text>
</comment>
<feature type="domain" description="EF-hand" evidence="2">
    <location>
        <begin position="39"/>
        <end position="74"/>
    </location>
</feature>
<dbReference type="PROSITE" id="PS00018">
    <property type="entry name" value="EF_HAND_1"/>
    <property type="match status" value="1"/>
</dbReference>
<protein>
    <submittedName>
        <fullName evidence="3">EF hand domain-containing protein</fullName>
    </submittedName>
</protein>
<sequence length="75" mass="7583">MKKFVPALAAVVLAAGAAVAQVEDVDGDGVYSLDEILAVYPDLTEETFAEIDTNADGVVDADEMAAAVEAGLLGA</sequence>
<dbReference type="InterPro" id="IPR018247">
    <property type="entry name" value="EF_Hand_1_Ca_BS"/>
</dbReference>
<feature type="chain" id="PRO_5015492696" evidence="1">
    <location>
        <begin position="21"/>
        <end position="75"/>
    </location>
</feature>
<dbReference type="InterPro" id="IPR002048">
    <property type="entry name" value="EF_hand_dom"/>
</dbReference>
<dbReference type="Pfam" id="PF13202">
    <property type="entry name" value="EF-hand_5"/>
    <property type="match status" value="1"/>
</dbReference>
<feature type="signal peptide" evidence="1">
    <location>
        <begin position="1"/>
        <end position="20"/>
    </location>
</feature>
<evidence type="ECO:0000313" key="3">
    <source>
        <dbReference type="EMBL" id="PTN01148.1"/>
    </source>
</evidence>
<reference evidence="3 4" key="1">
    <citation type="submission" date="2018-04" db="EMBL/GenBank/DDBJ databases">
        <title>Genomic Encyclopedia of Archaeal and Bacterial Type Strains, Phase II (KMG-II): from individual species to whole genera.</title>
        <authorList>
            <person name="Goeker M."/>
        </authorList>
    </citation>
    <scope>NUCLEOTIDE SEQUENCE [LARGE SCALE GENOMIC DNA]</scope>
    <source>
        <strain evidence="3 4">DSM 18064</strain>
    </source>
</reference>
<dbReference type="Gene3D" id="1.10.238.10">
    <property type="entry name" value="EF-hand"/>
    <property type="match status" value="1"/>
</dbReference>
<evidence type="ECO:0000256" key="1">
    <source>
        <dbReference type="SAM" id="SignalP"/>
    </source>
</evidence>
<dbReference type="PROSITE" id="PS50222">
    <property type="entry name" value="EF_HAND_2"/>
    <property type="match status" value="1"/>
</dbReference>
<evidence type="ECO:0000259" key="2">
    <source>
        <dbReference type="PROSITE" id="PS50222"/>
    </source>
</evidence>
<dbReference type="GO" id="GO:0005509">
    <property type="term" value="F:calcium ion binding"/>
    <property type="evidence" value="ECO:0007669"/>
    <property type="project" value="InterPro"/>
</dbReference>
<dbReference type="SUPFAM" id="SSF47473">
    <property type="entry name" value="EF-hand"/>
    <property type="match status" value="1"/>
</dbReference>
<proteinExistence type="predicted"/>
<dbReference type="EMBL" id="QAAA01000016">
    <property type="protein sequence ID" value="PTN01148.1"/>
    <property type="molecule type" value="Genomic_DNA"/>
</dbReference>